<sequence>MSDTGDFISMESTEEMRTYRWKGPSPAENLSTAKRSFTPESQQPAKIARTRRFPQTAGKSNRKLPDDEYDSDDSSDGEYQEEDDEMDGDYDENGEEDGDKDGRSSSGRQSKPQQGAVASPQRCLELEDYKPGPTSPWILPIVGYEISDFQRARLDRAVTTFNNDADGLLANDQVKLEVMQALHRQLTARQLSRSRLDKHSAVRRFLKHFDDRKMTSGERPTWADAIATAILYNGKDLRNKRYKHPGYINYFDIVNYVHAHPNFDPEMLEKLFHKADTTYTLGPSFQVELSRLSSRNENTRRLVKPGQTIHAEVPQVNDRGEETQQGPSREADNDTEELTDESIMIRAINDLRERIQTSVDEDTLIDGTRELLELLTDRWECPAVEETVLTDATDRMSLLDMMVWTANSQLSSGSTRTSIRRRSALGLRLHDAVTSLSPHQAIGQASEAASDLSLFQWPARIRSWRLAEDEEEFVRAKRLMDLTLLWSSVVQGWTAEHARQYETEHMTLLGYLVSGSDFKDRIQELGAAIGIPEWREYVEDAIASGSQGTWKTSGLIGIVTRHRIATIRN</sequence>
<accession>A0A4R8T7F5</accession>
<name>A0A4R8T7F5_9PEZI</name>
<dbReference type="EMBL" id="QAPF01000222">
    <property type="protein sequence ID" value="TEA12993.1"/>
    <property type="molecule type" value="Genomic_DNA"/>
</dbReference>
<evidence type="ECO:0000313" key="3">
    <source>
        <dbReference type="Proteomes" id="UP000295604"/>
    </source>
</evidence>
<keyword evidence="3" id="KW-1185">Reference proteome</keyword>
<protein>
    <submittedName>
        <fullName evidence="2">Uncharacterized protein</fullName>
    </submittedName>
</protein>
<evidence type="ECO:0000313" key="2">
    <source>
        <dbReference type="EMBL" id="TEA12993.1"/>
    </source>
</evidence>
<feature type="region of interest" description="Disordered" evidence="1">
    <location>
        <begin position="1"/>
        <end position="129"/>
    </location>
</feature>
<organism evidence="2 3">
    <name type="scientific">Colletotrichum sidae</name>
    <dbReference type="NCBI Taxonomy" id="1347389"/>
    <lineage>
        <taxon>Eukaryota</taxon>
        <taxon>Fungi</taxon>
        <taxon>Dikarya</taxon>
        <taxon>Ascomycota</taxon>
        <taxon>Pezizomycotina</taxon>
        <taxon>Sordariomycetes</taxon>
        <taxon>Hypocreomycetidae</taxon>
        <taxon>Glomerellales</taxon>
        <taxon>Glomerellaceae</taxon>
        <taxon>Colletotrichum</taxon>
        <taxon>Colletotrichum orbiculare species complex</taxon>
    </lineage>
</organism>
<reference evidence="2 3" key="1">
    <citation type="submission" date="2018-11" db="EMBL/GenBank/DDBJ databases">
        <title>Genome sequence and assembly of Colletotrichum sidae.</title>
        <authorList>
            <person name="Gan P."/>
            <person name="Shirasu K."/>
        </authorList>
    </citation>
    <scope>NUCLEOTIDE SEQUENCE [LARGE SCALE GENOMIC DNA]</scope>
    <source>
        <strain evidence="2 3">CBS 518.97</strain>
    </source>
</reference>
<proteinExistence type="predicted"/>
<feature type="compositionally biased region" description="Polar residues" evidence="1">
    <location>
        <begin position="28"/>
        <end position="44"/>
    </location>
</feature>
<feature type="compositionally biased region" description="Acidic residues" evidence="1">
    <location>
        <begin position="67"/>
        <end position="99"/>
    </location>
</feature>
<feature type="region of interest" description="Disordered" evidence="1">
    <location>
        <begin position="305"/>
        <end position="338"/>
    </location>
</feature>
<gene>
    <name evidence="2" type="ORF">C8034_v005513</name>
</gene>
<evidence type="ECO:0000256" key="1">
    <source>
        <dbReference type="SAM" id="MobiDB-lite"/>
    </source>
</evidence>
<feature type="compositionally biased region" description="Polar residues" evidence="1">
    <location>
        <begin position="104"/>
        <end position="113"/>
    </location>
</feature>
<dbReference type="AlphaFoldDB" id="A0A4R8T7F5"/>
<comment type="caution">
    <text evidence="2">The sequence shown here is derived from an EMBL/GenBank/DDBJ whole genome shotgun (WGS) entry which is preliminary data.</text>
</comment>
<dbReference type="Proteomes" id="UP000295604">
    <property type="component" value="Unassembled WGS sequence"/>
</dbReference>